<proteinExistence type="predicted"/>
<dbReference type="STRING" id="860235.AOZ06_24450"/>
<organism evidence="2 3">
    <name type="scientific">Kibdelosporangium phytohabitans</name>
    <dbReference type="NCBI Taxonomy" id="860235"/>
    <lineage>
        <taxon>Bacteria</taxon>
        <taxon>Bacillati</taxon>
        <taxon>Actinomycetota</taxon>
        <taxon>Actinomycetes</taxon>
        <taxon>Pseudonocardiales</taxon>
        <taxon>Pseudonocardiaceae</taxon>
        <taxon>Kibdelosporangium</taxon>
    </lineage>
</organism>
<keyword evidence="1" id="KW-0472">Membrane</keyword>
<reference evidence="2 3" key="1">
    <citation type="submission" date="2015-07" db="EMBL/GenBank/DDBJ databases">
        <title>Genome sequencing of Kibdelosporangium phytohabitans.</title>
        <authorList>
            <person name="Qin S."/>
            <person name="Xing K."/>
        </authorList>
    </citation>
    <scope>NUCLEOTIDE SEQUENCE [LARGE SCALE GENOMIC DNA]</scope>
    <source>
        <strain evidence="2 3">KLBMP1111</strain>
    </source>
</reference>
<evidence type="ECO:0000256" key="1">
    <source>
        <dbReference type="SAM" id="Phobius"/>
    </source>
</evidence>
<feature type="transmembrane region" description="Helical" evidence="1">
    <location>
        <begin position="35"/>
        <end position="54"/>
    </location>
</feature>
<feature type="transmembrane region" description="Helical" evidence="1">
    <location>
        <begin position="89"/>
        <end position="109"/>
    </location>
</feature>
<evidence type="ECO:0000313" key="2">
    <source>
        <dbReference type="EMBL" id="ALG09634.1"/>
    </source>
</evidence>
<dbReference type="AlphaFoldDB" id="A0A0N9I1V2"/>
<evidence type="ECO:0000313" key="3">
    <source>
        <dbReference type="Proteomes" id="UP000063699"/>
    </source>
</evidence>
<dbReference type="Proteomes" id="UP000063699">
    <property type="component" value="Chromosome"/>
</dbReference>
<protein>
    <submittedName>
        <fullName evidence="2">Uncharacterized protein</fullName>
    </submittedName>
</protein>
<sequence>MLAVMTATCVQIMIGTATALTLLPIVTSREFGGGFAYGATLAAVALGALPGVYLASKWRPARRGTVSMIALVCYGGLRSVSPPRCCSPLVILLFALGGFAVELYSVYWLSALQRAVPANCSAVCWRWTS</sequence>
<keyword evidence="3" id="KW-1185">Reference proteome</keyword>
<keyword evidence="1" id="KW-1133">Transmembrane helix</keyword>
<name>A0A0N9I1V2_9PSEU</name>
<dbReference type="KEGG" id="kphy:AOZ06_24450"/>
<dbReference type="EMBL" id="CP012752">
    <property type="protein sequence ID" value="ALG09634.1"/>
    <property type="molecule type" value="Genomic_DNA"/>
</dbReference>
<gene>
    <name evidence="2" type="ORF">AOZ06_24450</name>
</gene>
<keyword evidence="1" id="KW-0812">Transmembrane</keyword>
<accession>A0A0N9I1V2</accession>